<dbReference type="GO" id="GO:0016829">
    <property type="term" value="F:lyase activity"/>
    <property type="evidence" value="ECO:0007669"/>
    <property type="project" value="UniProtKB-KW"/>
</dbReference>
<organism evidence="9 10">
    <name type="scientific">Kocuria varians</name>
    <name type="common">Micrococcus varians</name>
    <dbReference type="NCBI Taxonomy" id="1272"/>
    <lineage>
        <taxon>Bacteria</taxon>
        <taxon>Bacillati</taxon>
        <taxon>Actinomycetota</taxon>
        <taxon>Actinomycetes</taxon>
        <taxon>Micrococcales</taxon>
        <taxon>Micrococcaceae</taxon>
        <taxon>Kocuria</taxon>
    </lineage>
</organism>
<keyword evidence="7" id="KW-0456">Lyase</keyword>
<dbReference type="EMBL" id="CP059343">
    <property type="protein sequence ID" value="QMS57003.1"/>
    <property type="molecule type" value="Genomic_DNA"/>
</dbReference>
<evidence type="ECO:0000256" key="4">
    <source>
        <dbReference type="ARBA" id="ARBA00022801"/>
    </source>
</evidence>
<dbReference type="KEGG" id="kvr:CIB50_0001728"/>
<dbReference type="GO" id="GO:0008233">
    <property type="term" value="F:peptidase activity"/>
    <property type="evidence" value="ECO:0007669"/>
    <property type="project" value="UniProtKB-KW"/>
</dbReference>
<gene>
    <name evidence="9" type="primary">yedK</name>
    <name evidence="9" type="ORF">CIB50_0001728</name>
</gene>
<dbReference type="EC" id="3.4.-.-" evidence="8"/>
<accession>A0A7D7Q8E7</accession>
<dbReference type="InterPro" id="IPR003738">
    <property type="entry name" value="SRAP"/>
</dbReference>
<evidence type="ECO:0000313" key="10">
    <source>
        <dbReference type="Proteomes" id="UP000216825"/>
    </source>
</evidence>
<protein>
    <recommendedName>
        <fullName evidence="8">Abasic site processing protein</fullName>
        <ecNumber evidence="8">3.4.-.-</ecNumber>
    </recommendedName>
</protein>
<dbReference type="Pfam" id="PF02586">
    <property type="entry name" value="SRAP"/>
    <property type="match status" value="1"/>
</dbReference>
<reference evidence="9 10" key="2">
    <citation type="submission" date="2020-07" db="EMBL/GenBank/DDBJ databases">
        <title>Genome of starter culture bacteria Kocuria salsicia reveals its technological properties and safety for usage in meat industry.</title>
        <authorList>
            <person name="Michael M."/>
            <person name="Konstantin K."/>
            <person name="Evgenii K."/>
            <person name="Galina S."/>
            <person name="Oksana K."/>
            <person name="Andrei L."/>
        </authorList>
    </citation>
    <scope>NUCLEOTIDE SEQUENCE [LARGE SCALE GENOMIC DNA]</scope>
    <source>
        <strain evidence="9 10">80</strain>
    </source>
</reference>
<comment type="similarity">
    <text evidence="1 8">Belongs to the SOS response-associated peptidase family.</text>
</comment>
<dbReference type="GO" id="GO:0003697">
    <property type="term" value="F:single-stranded DNA binding"/>
    <property type="evidence" value="ECO:0007669"/>
    <property type="project" value="InterPro"/>
</dbReference>
<keyword evidence="4 8" id="KW-0378">Hydrolase</keyword>
<dbReference type="SUPFAM" id="SSF143081">
    <property type="entry name" value="BB1717-like"/>
    <property type="match status" value="1"/>
</dbReference>
<evidence type="ECO:0000256" key="8">
    <source>
        <dbReference type="RuleBase" id="RU364100"/>
    </source>
</evidence>
<proteinExistence type="inferred from homology"/>
<dbReference type="Gene3D" id="3.90.1680.10">
    <property type="entry name" value="SOS response associated peptidase-like"/>
    <property type="match status" value="1"/>
</dbReference>
<reference evidence="10" key="1">
    <citation type="submission" date="2017-08" db="EMBL/GenBank/DDBJ databases">
        <title>Draft Genome Sequence of Kocuria varians 80.</title>
        <authorList>
            <person name="Minaev M."/>
            <person name="Kurbakov K.A."/>
            <person name="Solodovnikova G.I."/>
            <person name="Kuznetsova O.A."/>
            <person name="Lisitsyn A.B."/>
        </authorList>
    </citation>
    <scope>NUCLEOTIDE SEQUENCE [LARGE SCALE GENOMIC DNA]</scope>
    <source>
        <strain evidence="10">80</strain>
    </source>
</reference>
<dbReference type="RefSeq" id="WP_179229863.1">
    <property type="nucleotide sequence ID" value="NZ_CP059343.1"/>
</dbReference>
<keyword evidence="2 8" id="KW-0645">Protease</keyword>
<keyword evidence="10" id="KW-1185">Reference proteome</keyword>
<sequence>MCGRYVIARTPGQLALPFDARVDDSVGDAVGPSWNVAPTHTVPVLLERLSEDGQLVAELHAARWGLVPSWAKEISIGSKMFNARSETVTEKPSFRSAVAARRCAIPADGYYEWKAPETGKGRKQPYFVHPQDGSEIWFAGIYEWWRIPEHASDAVREGQTRAGRNAGGDGAAGHWLLSCSILTREAPSPGDENPHLAQLGALHNRLPMGMTRDFAREWIAPGKDKAHAAALVERAVAESLGVAAEWRMHPVTTDVGSVSSTGPRLVEPLETLL</sequence>
<evidence type="ECO:0000256" key="2">
    <source>
        <dbReference type="ARBA" id="ARBA00022670"/>
    </source>
</evidence>
<dbReference type="GO" id="GO:0106300">
    <property type="term" value="P:protein-DNA covalent cross-linking repair"/>
    <property type="evidence" value="ECO:0007669"/>
    <property type="project" value="InterPro"/>
</dbReference>
<evidence type="ECO:0000256" key="6">
    <source>
        <dbReference type="ARBA" id="ARBA00023125"/>
    </source>
</evidence>
<keyword evidence="5" id="KW-0190">Covalent protein-DNA linkage</keyword>
<keyword evidence="3" id="KW-0227">DNA damage</keyword>
<dbReference type="Proteomes" id="UP000216825">
    <property type="component" value="Chromosome"/>
</dbReference>
<dbReference type="InterPro" id="IPR036590">
    <property type="entry name" value="SRAP-like"/>
</dbReference>
<dbReference type="PANTHER" id="PTHR13604:SF0">
    <property type="entry name" value="ABASIC SITE PROCESSING PROTEIN HMCES"/>
    <property type="match status" value="1"/>
</dbReference>
<dbReference type="GO" id="GO:0006508">
    <property type="term" value="P:proteolysis"/>
    <property type="evidence" value="ECO:0007669"/>
    <property type="project" value="UniProtKB-KW"/>
</dbReference>
<evidence type="ECO:0000256" key="3">
    <source>
        <dbReference type="ARBA" id="ARBA00022763"/>
    </source>
</evidence>
<dbReference type="PANTHER" id="PTHR13604">
    <property type="entry name" value="DC12-RELATED"/>
    <property type="match status" value="1"/>
</dbReference>
<name>A0A7D7Q8E7_KOCVA</name>
<keyword evidence="6" id="KW-0238">DNA-binding</keyword>
<dbReference type="AlphaFoldDB" id="A0A7D7Q8E7"/>
<evidence type="ECO:0000313" key="9">
    <source>
        <dbReference type="EMBL" id="QMS57003.1"/>
    </source>
</evidence>
<evidence type="ECO:0000256" key="5">
    <source>
        <dbReference type="ARBA" id="ARBA00023124"/>
    </source>
</evidence>
<evidence type="ECO:0000256" key="1">
    <source>
        <dbReference type="ARBA" id="ARBA00008136"/>
    </source>
</evidence>
<evidence type="ECO:0000256" key="7">
    <source>
        <dbReference type="ARBA" id="ARBA00023239"/>
    </source>
</evidence>